<reference evidence="2 3" key="2">
    <citation type="submission" date="2018-06" db="EMBL/GenBank/DDBJ databases">
        <title>Sequencing of bacterial isolates from soil warming experiment in Harvard Forest, Massachusetts, USA.</title>
        <authorList>
            <person name="Deangelis K.PhD."/>
        </authorList>
    </citation>
    <scope>NUCLEOTIDE SEQUENCE [LARGE SCALE GENOMIC DNA]</scope>
    <source>
        <strain evidence="2 3">GAS496</strain>
    </source>
</reference>
<proteinExistence type="predicted"/>
<name>A0A318HQK8_9MYCO</name>
<dbReference type="Proteomes" id="UP000247781">
    <property type="component" value="Unassembled WGS sequence"/>
</dbReference>
<evidence type="ECO:0000256" key="1">
    <source>
        <dbReference type="SAM" id="SignalP"/>
    </source>
</evidence>
<dbReference type="AlphaFoldDB" id="A0A318HQK8"/>
<feature type="signal peptide" evidence="1">
    <location>
        <begin position="1"/>
        <end position="21"/>
    </location>
</feature>
<comment type="caution">
    <text evidence="2">The sequence shown here is derived from an EMBL/GenBank/DDBJ whole genome shotgun (WGS) entry which is preliminary data.</text>
</comment>
<gene>
    <name evidence="2" type="ORF">C8E89_102373</name>
</gene>
<organism evidence="2 3">
    <name type="scientific">Mycolicibacterium moriokaense</name>
    <dbReference type="NCBI Taxonomy" id="39691"/>
    <lineage>
        <taxon>Bacteria</taxon>
        <taxon>Bacillati</taxon>
        <taxon>Actinomycetota</taxon>
        <taxon>Actinomycetes</taxon>
        <taxon>Mycobacteriales</taxon>
        <taxon>Mycobacteriaceae</taxon>
        <taxon>Mycolicibacterium</taxon>
    </lineage>
</organism>
<evidence type="ECO:0000313" key="2">
    <source>
        <dbReference type="EMBL" id="PXX12248.1"/>
    </source>
</evidence>
<dbReference type="RefSeq" id="WP_337442222.1">
    <property type="nucleotide sequence ID" value="NZ_QJJU01000002.1"/>
</dbReference>
<evidence type="ECO:0008006" key="4">
    <source>
        <dbReference type="Google" id="ProtNLM"/>
    </source>
</evidence>
<evidence type="ECO:0000313" key="3">
    <source>
        <dbReference type="Proteomes" id="UP000247781"/>
    </source>
</evidence>
<feature type="chain" id="PRO_5038753310" description="Secreted protein" evidence="1">
    <location>
        <begin position="22"/>
        <end position="164"/>
    </location>
</feature>
<sequence>MMFAKALACAATATVTLGVCATPVAKADPNDGVAINGTYTAFSDGQWAKTNQSFHDEVSVTQTWTVTSNCTTYQDCTGRVTSDQGWSADLVYMSGRWKVSRTVENWEQCDDGTAVPGQQAFTFWRGYPDRSKITGWDQTIGPSGGCGFNKWLNVRMPFTLTPIG</sequence>
<dbReference type="EMBL" id="QJJU01000002">
    <property type="protein sequence ID" value="PXX12248.1"/>
    <property type="molecule type" value="Genomic_DNA"/>
</dbReference>
<protein>
    <recommendedName>
        <fullName evidence="4">Secreted protein</fullName>
    </recommendedName>
</protein>
<accession>A0A318HQK8</accession>
<reference evidence="3" key="1">
    <citation type="submission" date="2018-05" db="EMBL/GenBank/DDBJ databases">
        <authorList>
            <person name="Deangelis K."/>
            <person name="Huntemann M."/>
            <person name="Clum A."/>
            <person name="Pillay M."/>
            <person name="Palaniappan K."/>
            <person name="Varghese N."/>
            <person name="Mikhailova N."/>
            <person name="Stamatis D."/>
            <person name="Reddy T."/>
            <person name="Daum C."/>
            <person name="Shapiro N."/>
            <person name="Ivanova N."/>
            <person name="Kyrpides N."/>
            <person name="Woyke T."/>
        </authorList>
    </citation>
    <scope>NUCLEOTIDE SEQUENCE [LARGE SCALE GENOMIC DNA]</scope>
    <source>
        <strain evidence="3">GAS496</strain>
    </source>
</reference>
<keyword evidence="1" id="KW-0732">Signal</keyword>
<keyword evidence="3" id="KW-1185">Reference proteome</keyword>